<name>A0A4R2KK18_9RHOB</name>
<feature type="region of interest" description="Disordered" evidence="1">
    <location>
        <begin position="82"/>
        <end position="101"/>
    </location>
</feature>
<dbReference type="Gene3D" id="1.10.260.40">
    <property type="entry name" value="lambda repressor-like DNA-binding domains"/>
    <property type="match status" value="1"/>
</dbReference>
<dbReference type="Pfam" id="PF13464">
    <property type="entry name" value="RodZ_C"/>
    <property type="match status" value="1"/>
</dbReference>
<dbReference type="Proteomes" id="UP000295142">
    <property type="component" value="Unassembled WGS sequence"/>
</dbReference>
<evidence type="ECO:0000313" key="4">
    <source>
        <dbReference type="EMBL" id="TCO70969.1"/>
    </source>
</evidence>
<evidence type="ECO:0000313" key="5">
    <source>
        <dbReference type="Proteomes" id="UP000295142"/>
    </source>
</evidence>
<dbReference type="Pfam" id="PF13413">
    <property type="entry name" value="HTH_25"/>
    <property type="match status" value="1"/>
</dbReference>
<keyword evidence="5" id="KW-1185">Reference proteome</keyword>
<evidence type="ECO:0000256" key="1">
    <source>
        <dbReference type="SAM" id="MobiDB-lite"/>
    </source>
</evidence>
<dbReference type="InterPro" id="IPR025194">
    <property type="entry name" value="RodZ-like_C"/>
</dbReference>
<keyword evidence="2" id="KW-1133">Transmembrane helix</keyword>
<dbReference type="EMBL" id="SLWW01000008">
    <property type="protein sequence ID" value="TCO70969.1"/>
    <property type="molecule type" value="Genomic_DNA"/>
</dbReference>
<keyword evidence="2" id="KW-0472">Membrane</keyword>
<accession>A0A4R2KK18</accession>
<reference evidence="4 5" key="1">
    <citation type="submission" date="2019-03" db="EMBL/GenBank/DDBJ databases">
        <title>Genomic Encyclopedia of Type Strains, Phase IV (KMG-IV): sequencing the most valuable type-strain genomes for metagenomic binning, comparative biology and taxonomic classification.</title>
        <authorList>
            <person name="Goeker M."/>
        </authorList>
    </citation>
    <scope>NUCLEOTIDE SEQUENCE [LARGE SCALE GENOMIC DNA]</scope>
    <source>
        <strain evidence="4 5">DSM 4868</strain>
    </source>
</reference>
<dbReference type="InterPro" id="IPR050400">
    <property type="entry name" value="Bact_Cytoskel_RodZ"/>
</dbReference>
<gene>
    <name evidence="4" type="ORF">EV655_108211</name>
</gene>
<dbReference type="InterPro" id="IPR010982">
    <property type="entry name" value="Lambda_DNA-bd_dom_sf"/>
</dbReference>
<sequence>MRGERATLGKSLLDVQRELKIRATYIAAIENADPTAFETPGFIAGYVRSYARYLGLDPEWAYRRFCEEGNFATVHGMNAAAAAPNAPSRRKGTEGRDPLADPNAIFVPRGEAFLSRIEPGAIGSLTVLLGLMAVLGYGGWTVLQQIQQVRLSPLDQQPGLLADVDPLAAADQTVIAEAPVTPPTTEALDRLYRPQALDRPVMVPRDGPIATLDPGEIGVLVSDRPDNHRLATAATAVAPEAQPGMPAPVQVVAAARLPELAIIAARPAWVRVSAADGSVLFEKILDAGESYVLPETDQAPTLRAGNSGAVYFAVNGQTYGPAAPGAQVAKNIELSADALKGRFQLADVAADPDLAVALAQNEAGAGSQ</sequence>
<dbReference type="GO" id="GO:0003677">
    <property type="term" value="F:DNA binding"/>
    <property type="evidence" value="ECO:0007669"/>
    <property type="project" value="InterPro"/>
</dbReference>
<feature type="transmembrane region" description="Helical" evidence="2">
    <location>
        <begin position="121"/>
        <end position="143"/>
    </location>
</feature>
<comment type="caution">
    <text evidence="4">The sequence shown here is derived from an EMBL/GenBank/DDBJ whole genome shotgun (WGS) entry which is preliminary data.</text>
</comment>
<evidence type="ECO:0000259" key="3">
    <source>
        <dbReference type="Pfam" id="PF13464"/>
    </source>
</evidence>
<dbReference type="PANTHER" id="PTHR34475">
    <property type="match status" value="1"/>
</dbReference>
<proteinExistence type="predicted"/>
<organism evidence="4 5">
    <name type="scientific">Rhodovulum euryhalinum</name>
    <dbReference type="NCBI Taxonomy" id="35805"/>
    <lineage>
        <taxon>Bacteria</taxon>
        <taxon>Pseudomonadati</taxon>
        <taxon>Pseudomonadota</taxon>
        <taxon>Alphaproteobacteria</taxon>
        <taxon>Rhodobacterales</taxon>
        <taxon>Paracoccaceae</taxon>
        <taxon>Rhodovulum</taxon>
    </lineage>
</organism>
<evidence type="ECO:0000256" key="2">
    <source>
        <dbReference type="SAM" id="Phobius"/>
    </source>
</evidence>
<dbReference type="AlphaFoldDB" id="A0A4R2KK18"/>
<protein>
    <submittedName>
        <fullName evidence="4">Cytoskeletal protein RodZ</fullName>
    </submittedName>
</protein>
<dbReference type="PANTHER" id="PTHR34475:SF1">
    <property type="entry name" value="CYTOSKELETON PROTEIN RODZ"/>
    <property type="match status" value="1"/>
</dbReference>
<feature type="domain" description="Cytoskeleton protein RodZ-like C-terminal" evidence="3">
    <location>
        <begin position="264"/>
        <end position="330"/>
    </location>
</feature>
<keyword evidence="2" id="KW-0812">Transmembrane</keyword>